<keyword evidence="2" id="KW-1185">Reference proteome</keyword>
<dbReference type="PANTHER" id="PTHR35175:SF2">
    <property type="entry name" value="DUF1289 DOMAIN-CONTAINING PROTEIN"/>
    <property type="match status" value="1"/>
</dbReference>
<dbReference type="RefSeq" id="WP_067214562.1">
    <property type="nucleotide sequence ID" value="NZ_JAJGNR010000005.1"/>
</dbReference>
<sequence length="60" mass="6297">MTGSDSPCIRLCRIDPASGLCAGCLRTLDEIAGWASFSEDQRRAINASLAGRSTPAAEAR</sequence>
<evidence type="ECO:0008006" key="3">
    <source>
        <dbReference type="Google" id="ProtNLM"/>
    </source>
</evidence>
<evidence type="ECO:0000313" key="2">
    <source>
        <dbReference type="Proteomes" id="UP000219331"/>
    </source>
</evidence>
<gene>
    <name evidence="1" type="ORF">SAMN05421512_104385</name>
</gene>
<dbReference type="PANTHER" id="PTHR35175">
    <property type="entry name" value="DUF1289 DOMAIN-CONTAINING PROTEIN"/>
    <property type="match status" value="1"/>
</dbReference>
<organism evidence="1 2">
    <name type="scientific">Stappia indica</name>
    <dbReference type="NCBI Taxonomy" id="538381"/>
    <lineage>
        <taxon>Bacteria</taxon>
        <taxon>Pseudomonadati</taxon>
        <taxon>Pseudomonadota</taxon>
        <taxon>Alphaproteobacteria</taxon>
        <taxon>Hyphomicrobiales</taxon>
        <taxon>Stappiaceae</taxon>
        <taxon>Stappia</taxon>
    </lineage>
</organism>
<name>A0A285S9Z5_9HYPH</name>
<dbReference type="Pfam" id="PF06945">
    <property type="entry name" value="DUF1289"/>
    <property type="match status" value="1"/>
</dbReference>
<dbReference type="InterPro" id="IPR010710">
    <property type="entry name" value="DUF1289"/>
</dbReference>
<protein>
    <recommendedName>
        <fullName evidence="3">DUF1289 domain-containing protein</fullName>
    </recommendedName>
</protein>
<dbReference type="EMBL" id="OBML01000004">
    <property type="protein sequence ID" value="SOC04444.1"/>
    <property type="molecule type" value="Genomic_DNA"/>
</dbReference>
<proteinExistence type="predicted"/>
<dbReference type="STRING" id="538381.GCA_001696535_00008"/>
<dbReference type="AlphaFoldDB" id="A0A285S9Z5"/>
<dbReference type="OrthoDB" id="9811423at2"/>
<accession>A0A285S9Z5</accession>
<reference evidence="1 2" key="1">
    <citation type="submission" date="2017-08" db="EMBL/GenBank/DDBJ databases">
        <authorList>
            <person name="de Groot N.N."/>
        </authorList>
    </citation>
    <scope>NUCLEOTIDE SEQUENCE [LARGE SCALE GENOMIC DNA]</scope>
    <source>
        <strain evidence="1 2">USBA 352</strain>
    </source>
</reference>
<evidence type="ECO:0000313" key="1">
    <source>
        <dbReference type="EMBL" id="SOC04444.1"/>
    </source>
</evidence>
<dbReference type="Proteomes" id="UP000219331">
    <property type="component" value="Unassembled WGS sequence"/>
</dbReference>